<organism evidence="2">
    <name type="scientific">Rhizophora mucronata</name>
    <name type="common">Asiatic mangrove</name>
    <dbReference type="NCBI Taxonomy" id="61149"/>
    <lineage>
        <taxon>Eukaryota</taxon>
        <taxon>Viridiplantae</taxon>
        <taxon>Streptophyta</taxon>
        <taxon>Embryophyta</taxon>
        <taxon>Tracheophyta</taxon>
        <taxon>Spermatophyta</taxon>
        <taxon>Magnoliopsida</taxon>
        <taxon>eudicotyledons</taxon>
        <taxon>Gunneridae</taxon>
        <taxon>Pentapetalae</taxon>
        <taxon>rosids</taxon>
        <taxon>fabids</taxon>
        <taxon>Malpighiales</taxon>
        <taxon>Rhizophoraceae</taxon>
        <taxon>Rhizophora</taxon>
    </lineage>
</organism>
<keyword evidence="1" id="KW-0812">Transmembrane</keyword>
<sequence length="84" mass="9832">MCCDMAVKLQYKVSIAMVFLHSNIPLLFTLLLCSTSTRKFNGNNQLTIILINIKLKMSRLNFTMLNFYAANLECDWLIMRWTIH</sequence>
<name>A0A2P2N1C8_RHIMU</name>
<reference evidence="2" key="1">
    <citation type="submission" date="2018-02" db="EMBL/GenBank/DDBJ databases">
        <title>Rhizophora mucronata_Transcriptome.</title>
        <authorList>
            <person name="Meera S.P."/>
            <person name="Sreeshan A."/>
            <person name="Augustine A."/>
        </authorList>
    </citation>
    <scope>NUCLEOTIDE SEQUENCE</scope>
    <source>
        <tissue evidence="2">Leaf</tissue>
    </source>
</reference>
<protein>
    <submittedName>
        <fullName evidence="2">Uncharacterized protein</fullName>
    </submittedName>
</protein>
<dbReference type="EMBL" id="GGEC01055786">
    <property type="protein sequence ID" value="MBX36270.1"/>
    <property type="molecule type" value="Transcribed_RNA"/>
</dbReference>
<proteinExistence type="predicted"/>
<evidence type="ECO:0000313" key="2">
    <source>
        <dbReference type="EMBL" id="MBX36270.1"/>
    </source>
</evidence>
<accession>A0A2P2N1C8</accession>
<evidence type="ECO:0000256" key="1">
    <source>
        <dbReference type="SAM" id="Phobius"/>
    </source>
</evidence>
<feature type="transmembrane region" description="Helical" evidence="1">
    <location>
        <begin position="14"/>
        <end position="33"/>
    </location>
</feature>
<keyword evidence="1" id="KW-1133">Transmembrane helix</keyword>
<dbReference type="AlphaFoldDB" id="A0A2P2N1C8"/>
<keyword evidence="1" id="KW-0472">Membrane</keyword>